<dbReference type="SUPFAM" id="SSF50370">
    <property type="entry name" value="Ricin B-like lectins"/>
    <property type="match status" value="1"/>
</dbReference>
<comment type="caution">
    <text evidence="5">The sequence shown here is derived from an EMBL/GenBank/DDBJ whole genome shotgun (WGS) entry which is preliminary data.</text>
</comment>
<dbReference type="AlphaFoldDB" id="A0AAE1JNS1"/>
<dbReference type="Pfam" id="PF00004">
    <property type="entry name" value="AAA"/>
    <property type="match status" value="1"/>
</dbReference>
<evidence type="ECO:0008006" key="7">
    <source>
        <dbReference type="Google" id="ProtNLM"/>
    </source>
</evidence>
<organism evidence="5 6">
    <name type="scientific">Acacia crassicarpa</name>
    <name type="common">northern wattle</name>
    <dbReference type="NCBI Taxonomy" id="499986"/>
    <lineage>
        <taxon>Eukaryota</taxon>
        <taxon>Viridiplantae</taxon>
        <taxon>Streptophyta</taxon>
        <taxon>Embryophyta</taxon>
        <taxon>Tracheophyta</taxon>
        <taxon>Spermatophyta</taxon>
        <taxon>Magnoliopsida</taxon>
        <taxon>eudicotyledons</taxon>
        <taxon>Gunneridae</taxon>
        <taxon>Pentapetalae</taxon>
        <taxon>rosids</taxon>
        <taxon>fabids</taxon>
        <taxon>Fabales</taxon>
        <taxon>Fabaceae</taxon>
        <taxon>Caesalpinioideae</taxon>
        <taxon>mimosoid clade</taxon>
        <taxon>Acacieae</taxon>
        <taxon>Acacia</taxon>
    </lineage>
</organism>
<dbReference type="InterPro" id="IPR027417">
    <property type="entry name" value="P-loop_NTPase"/>
</dbReference>
<feature type="domain" description="ClpA/ClpB AAA lid" evidence="4">
    <location>
        <begin position="193"/>
        <end position="272"/>
    </location>
</feature>
<accession>A0AAE1JNS1</accession>
<dbReference type="CDD" id="cd23431">
    <property type="entry name" value="beta-trefoil_Ricin_AtEULS3-like"/>
    <property type="match status" value="1"/>
</dbReference>
<dbReference type="Gene3D" id="2.80.10.50">
    <property type="match status" value="1"/>
</dbReference>
<dbReference type="CDD" id="cd00009">
    <property type="entry name" value="AAA"/>
    <property type="match status" value="1"/>
</dbReference>
<feature type="domain" description="ATPase AAA-type core" evidence="3">
    <location>
        <begin position="53"/>
        <end position="166"/>
    </location>
</feature>
<dbReference type="SUPFAM" id="SSF52540">
    <property type="entry name" value="P-loop containing nucleoside triphosphate hydrolases"/>
    <property type="match status" value="1"/>
</dbReference>
<evidence type="ECO:0000313" key="6">
    <source>
        <dbReference type="Proteomes" id="UP001293593"/>
    </source>
</evidence>
<dbReference type="GO" id="GO:0005737">
    <property type="term" value="C:cytoplasm"/>
    <property type="evidence" value="ECO:0007669"/>
    <property type="project" value="TreeGrafter"/>
</dbReference>
<sequence length="435" mass="48005">MKSLVDRMDQLKCFGNDITEMAKQGQSDKVIGRQNEIERILQILGKKKKNNPCLVGDPGVGKTGIVEGVAQQLANATVPLALQGKLVFALDMARVISACSSNLGELKDILTWIVEEIKESNGTIILFIDEITAVLGAVSIGEEALNAIKPFLAGGEIKVFTLSTTPDEYSKYIEKDSSLRSHFQAVNVPELAVDETIEVLKRLSRKYEHYHFVRYEQSALVAAARLSKKYSSDCFLPGKAVDLIDEAGSRVKLVRNEGSEKKMLVIEEDVRQVVSMVICASRNMINRTVRIFTKADPNYSLTIGDGKVILAPSDPGDEYQHWYKNESSSWAKDEFGCSAFSLVNKASGEALKHSIGDTHPVGLIPFNPDRHGVSVLWTQGKSRDGYGSLRMVNNVHLNVDAFGGIPECGGVVDGTIVGLWKWNEDDNQLWRIEPY</sequence>
<evidence type="ECO:0000313" key="5">
    <source>
        <dbReference type="EMBL" id="KAK4272236.1"/>
    </source>
</evidence>
<evidence type="ECO:0000256" key="2">
    <source>
        <dbReference type="ARBA" id="ARBA00022840"/>
    </source>
</evidence>
<dbReference type="InterPro" id="IPR003959">
    <property type="entry name" value="ATPase_AAA_core"/>
</dbReference>
<dbReference type="PANTHER" id="PTHR11638">
    <property type="entry name" value="ATP-DEPENDENT CLP PROTEASE"/>
    <property type="match status" value="1"/>
</dbReference>
<protein>
    <recommendedName>
        <fullName evidence="7">AAA+ ATPase domain-containing protein</fullName>
    </recommendedName>
</protein>
<proteinExistence type="predicted"/>
<dbReference type="InterPro" id="IPR035992">
    <property type="entry name" value="Ricin_B-like_lectins"/>
</dbReference>
<name>A0AAE1JNS1_9FABA</name>
<evidence type="ECO:0000259" key="3">
    <source>
        <dbReference type="Pfam" id="PF00004"/>
    </source>
</evidence>
<gene>
    <name evidence="5" type="ORF">QN277_020821</name>
</gene>
<dbReference type="Proteomes" id="UP001293593">
    <property type="component" value="Unassembled WGS sequence"/>
</dbReference>
<dbReference type="GO" id="GO:0016887">
    <property type="term" value="F:ATP hydrolysis activity"/>
    <property type="evidence" value="ECO:0007669"/>
    <property type="project" value="InterPro"/>
</dbReference>
<dbReference type="InterPro" id="IPR050130">
    <property type="entry name" value="ClpA_ClpB"/>
</dbReference>
<dbReference type="Gene3D" id="3.40.50.300">
    <property type="entry name" value="P-loop containing nucleotide triphosphate hydrolases"/>
    <property type="match status" value="2"/>
</dbReference>
<dbReference type="GO" id="GO:0005524">
    <property type="term" value="F:ATP binding"/>
    <property type="evidence" value="ECO:0007669"/>
    <property type="project" value="UniProtKB-KW"/>
</dbReference>
<dbReference type="Pfam" id="PF17871">
    <property type="entry name" value="AAA_lid_9"/>
    <property type="match status" value="1"/>
</dbReference>
<dbReference type="InterPro" id="IPR041546">
    <property type="entry name" value="ClpA/ClpB_AAA_lid"/>
</dbReference>
<keyword evidence="2" id="KW-0067">ATP-binding</keyword>
<evidence type="ECO:0000256" key="1">
    <source>
        <dbReference type="ARBA" id="ARBA00022741"/>
    </source>
</evidence>
<dbReference type="PANTHER" id="PTHR11638:SF189">
    <property type="entry name" value="CLP R DOMAIN-CONTAINING PROTEIN"/>
    <property type="match status" value="1"/>
</dbReference>
<dbReference type="EMBL" id="JAWXYG010000005">
    <property type="protein sequence ID" value="KAK4272236.1"/>
    <property type="molecule type" value="Genomic_DNA"/>
</dbReference>
<keyword evidence="1" id="KW-0547">Nucleotide-binding</keyword>
<reference evidence="5" key="1">
    <citation type="submission" date="2023-10" db="EMBL/GenBank/DDBJ databases">
        <title>Chromosome-level genome of the transformable northern wattle, Acacia crassicarpa.</title>
        <authorList>
            <person name="Massaro I."/>
            <person name="Sinha N.R."/>
            <person name="Poethig S."/>
            <person name="Leichty A.R."/>
        </authorList>
    </citation>
    <scope>NUCLEOTIDE SEQUENCE</scope>
    <source>
        <strain evidence="5">Acra3RX</strain>
        <tissue evidence="5">Leaf</tissue>
    </source>
</reference>
<keyword evidence="6" id="KW-1185">Reference proteome</keyword>
<evidence type="ECO:0000259" key="4">
    <source>
        <dbReference type="Pfam" id="PF17871"/>
    </source>
</evidence>
<dbReference type="GO" id="GO:0034605">
    <property type="term" value="P:cellular response to heat"/>
    <property type="evidence" value="ECO:0007669"/>
    <property type="project" value="TreeGrafter"/>
</dbReference>